<reference evidence="1" key="2">
    <citation type="journal article" date="2015" name="Fish Shellfish Immunol.">
        <title>Early steps in the European eel (Anguilla anguilla)-Vibrio vulnificus interaction in the gills: Role of the RtxA13 toxin.</title>
        <authorList>
            <person name="Callol A."/>
            <person name="Pajuelo D."/>
            <person name="Ebbesson L."/>
            <person name="Teles M."/>
            <person name="MacKenzie S."/>
            <person name="Amaro C."/>
        </authorList>
    </citation>
    <scope>NUCLEOTIDE SEQUENCE</scope>
</reference>
<dbReference type="AlphaFoldDB" id="A0A0E9QB05"/>
<organism evidence="1">
    <name type="scientific">Anguilla anguilla</name>
    <name type="common">European freshwater eel</name>
    <name type="synonym">Muraena anguilla</name>
    <dbReference type="NCBI Taxonomy" id="7936"/>
    <lineage>
        <taxon>Eukaryota</taxon>
        <taxon>Metazoa</taxon>
        <taxon>Chordata</taxon>
        <taxon>Craniata</taxon>
        <taxon>Vertebrata</taxon>
        <taxon>Euteleostomi</taxon>
        <taxon>Actinopterygii</taxon>
        <taxon>Neopterygii</taxon>
        <taxon>Teleostei</taxon>
        <taxon>Anguilliformes</taxon>
        <taxon>Anguillidae</taxon>
        <taxon>Anguilla</taxon>
    </lineage>
</organism>
<evidence type="ECO:0000313" key="1">
    <source>
        <dbReference type="EMBL" id="JAH14061.1"/>
    </source>
</evidence>
<proteinExistence type="predicted"/>
<name>A0A0E9QB05_ANGAN</name>
<protein>
    <submittedName>
        <fullName evidence="1">Uncharacterized protein</fullName>
    </submittedName>
</protein>
<reference evidence="1" key="1">
    <citation type="submission" date="2014-11" db="EMBL/GenBank/DDBJ databases">
        <authorList>
            <person name="Amaro Gonzalez C."/>
        </authorList>
    </citation>
    <scope>NUCLEOTIDE SEQUENCE</scope>
</reference>
<dbReference type="EMBL" id="GBXM01094516">
    <property type="protein sequence ID" value="JAH14061.1"/>
    <property type="molecule type" value="Transcribed_RNA"/>
</dbReference>
<sequence>MFNVYWILGNILVQVEEVIYTLHCRRICSPHLPSYTSLTRAKHNVLVEGYFIT</sequence>
<accession>A0A0E9QB05</accession>